<dbReference type="Gene3D" id="1.10.132.30">
    <property type="match status" value="1"/>
</dbReference>
<dbReference type="NCBIfam" id="TIGR02386">
    <property type="entry name" value="rpoC_TIGR"/>
    <property type="match status" value="1"/>
</dbReference>
<dbReference type="GO" id="GO:0008270">
    <property type="term" value="F:zinc ion binding"/>
    <property type="evidence" value="ECO:0007669"/>
    <property type="project" value="UniProtKB-UniRule"/>
</dbReference>
<dbReference type="Gene3D" id="2.40.40.20">
    <property type="match status" value="1"/>
</dbReference>
<dbReference type="GO" id="GO:0006351">
    <property type="term" value="P:DNA-templated transcription"/>
    <property type="evidence" value="ECO:0007669"/>
    <property type="project" value="UniProtKB-UniRule"/>
</dbReference>
<dbReference type="Pfam" id="PF00623">
    <property type="entry name" value="RNA_pol_Rpb1_2"/>
    <property type="match status" value="1"/>
</dbReference>
<comment type="subunit">
    <text evidence="7">The RNAP catalytic core consists of 2 alpha, 1 beta, 1 beta' and 1 omega subunit. When a sigma factor is associated with the core the holoenzyme is formed, which can initiate transcription.</text>
</comment>
<dbReference type="EMBL" id="PEUH01000024">
    <property type="protein sequence ID" value="PIV31822.1"/>
    <property type="molecule type" value="Genomic_DNA"/>
</dbReference>
<evidence type="ECO:0000256" key="5">
    <source>
        <dbReference type="ARBA" id="ARBA00023163"/>
    </source>
</evidence>
<feature type="binding site" evidence="7">
    <location>
        <position position="892"/>
    </location>
    <ligand>
        <name>Zn(2+)</name>
        <dbReference type="ChEBI" id="CHEBI:29105"/>
        <label>2</label>
    </ligand>
</feature>
<organism evidence="10 11">
    <name type="scientific">Candidatus Wolfebacteria bacterium CG02_land_8_20_14_3_00_37_12</name>
    <dbReference type="NCBI Taxonomy" id="1975066"/>
    <lineage>
        <taxon>Bacteria</taxon>
        <taxon>Candidatus Wolfeibacteriota</taxon>
    </lineage>
</organism>
<comment type="caution">
    <text evidence="10">The sequence shown here is derived from an EMBL/GenBank/DDBJ whole genome shotgun (WGS) entry which is preliminary data.</text>
</comment>
<gene>
    <name evidence="7 10" type="primary">rpoC</name>
    <name evidence="10" type="ORF">COS33_01180</name>
</gene>
<evidence type="ECO:0000256" key="1">
    <source>
        <dbReference type="ARBA" id="ARBA00022478"/>
    </source>
</evidence>
<dbReference type="InterPro" id="IPR042102">
    <property type="entry name" value="RNA_pol_Rpb1_3_sf"/>
</dbReference>
<dbReference type="InterPro" id="IPR007080">
    <property type="entry name" value="RNA_pol_Rpb1_1"/>
</dbReference>
<dbReference type="PANTHER" id="PTHR19376">
    <property type="entry name" value="DNA-DIRECTED RNA POLYMERASE"/>
    <property type="match status" value="1"/>
</dbReference>
<dbReference type="GO" id="GO:0000287">
    <property type="term" value="F:magnesium ion binding"/>
    <property type="evidence" value="ECO:0007669"/>
    <property type="project" value="UniProtKB-UniRule"/>
</dbReference>
<dbReference type="InterPro" id="IPR038120">
    <property type="entry name" value="Rpb1_funnel_sf"/>
</dbReference>
<comment type="cofactor">
    <cofactor evidence="7">
        <name>Zn(2+)</name>
        <dbReference type="ChEBI" id="CHEBI:29105"/>
    </cofactor>
    <text evidence="7">Binds 2 Zn(2+) ions per subunit.</text>
</comment>
<dbReference type="InterPro" id="IPR012754">
    <property type="entry name" value="DNA-dir_RpoC_beta_prime_bact"/>
</dbReference>
<evidence type="ECO:0000256" key="7">
    <source>
        <dbReference type="HAMAP-Rule" id="MF_01322"/>
    </source>
</evidence>
<evidence type="ECO:0000256" key="8">
    <source>
        <dbReference type="RuleBase" id="RU004279"/>
    </source>
</evidence>
<comment type="function">
    <text evidence="7 8">DNA-dependent RNA polymerase catalyzes the transcription of DNA into RNA using the four ribonucleoside triphosphates as substrates.</text>
</comment>
<feature type="binding site" evidence="7">
    <location>
        <position position="78"/>
    </location>
    <ligand>
        <name>Zn(2+)</name>
        <dbReference type="ChEBI" id="CHEBI:29105"/>
        <label>1</label>
    </ligand>
</feature>
<feature type="binding site" evidence="7">
    <location>
        <position position="494"/>
    </location>
    <ligand>
        <name>Mg(2+)</name>
        <dbReference type="ChEBI" id="CHEBI:18420"/>
    </ligand>
</feature>
<dbReference type="Gene3D" id="2.40.50.100">
    <property type="match status" value="1"/>
</dbReference>
<dbReference type="Pfam" id="PF04997">
    <property type="entry name" value="RNA_pol_Rpb1_1"/>
    <property type="match status" value="1"/>
</dbReference>
<dbReference type="Gene3D" id="1.10.1790.20">
    <property type="match status" value="1"/>
</dbReference>
<evidence type="ECO:0000313" key="10">
    <source>
        <dbReference type="EMBL" id="PIV31822.1"/>
    </source>
</evidence>
<sequence>MYEFMDFKSLKIQIASPEKILSWSHGEVIKPETINYRTQRPERDGLFSERIFGPTKDYECYCGKYKKIRYKGIKCDKCGVDVTKSSVRRERMGHIVLAAPVSHIWFLKSVPSRIGLFIDAPIQKLARVIYYAAYIVMSVNEDNKKRILEEIDKEFKARKKTIAKEKTKEFEEEAKKTKDLLASISVGKILNEAEYFSLSKKFSTVFEAGSGAEAIRKILEKINLEKEAVKIEKEIKSGKDSIRQKKLLYKLKIINSFAKNKMRPEWLIFTVLPILPPDLRPMVALDGGRYATSDLNDLYRRVINRNNRLKKLLEIKAPEIIVTNEKRMLQEAVDSLIDNSARFGSQQQMSSQRRPLKSLADILKGKEGRFRQNLLGKRVDYSGRSVIVVGPELPLDTCGLPKKMALELFKPFVISEIIKRGMAYNIRNANRLIDTATPEIWGILEEVIKDKKVLLNRAPTLHRLGIQAFKPILIEDLAIRIPPMVCTAFNADFDGDQMAVHLPLSEEAQKEASELMLASGNILKPANGDPVAQPTQDIVLGCYFLTRIKDENEKETKKMKTFFSPEEAIMACEFDSVKINELIKVRLPEIEELIATSVGRLIFNKIVPEDFGFVNKTMDNKELGKFLSGLIDKYGLKDIWKILDEIKKLGFKYSAYSGVSWGMNDLIVPLGKNKIVSVAEKEVNNIKEQFEEGLLTDAERHTKIISIWDKAKDEIAKVVPKTLDPNGSVYSIINSGSRGSWSQPIQMMGMKGLVANPQGETIELPIKSSYKEGLSVLEFFINTHGARKGLTDTALKTAQAGYLTRRLVDVSQDLIIREEDCKTIKGRTIVRKDGDDYGVSFSQRIFGRAGLNDIKVGNKVLVKVGEIISRQVAQAIENSSISQVEVRSPMECKAASGICSKCYGYDLSKTRPIEIGEAVGVVAAQSIGEPGTQLTLRTFHTGGVAGVDITHGLQRIQELFEVRIPKGKAYLAEADGVIEDIEQRKNLKVILLKIVDKKKKAKIVEYSVASAAAIFIKPKDRVSIGDQLCEGSIDLQELFKFKGKETTERYIINEVQRIYASEGSAINDKHLEIIVKQMFSRVMIKESGDTNFVPGEIIEKGILMEANREMKKKGKNPSLAKQLLMGITKVSLTTSSFLSAASFQETARVLVAAASEAKEDKLKGLKESVIIGRLIPAGTGMKKLD</sequence>
<dbReference type="InterPro" id="IPR000722">
    <property type="entry name" value="RNA_pol_asu"/>
</dbReference>
<evidence type="ECO:0000256" key="4">
    <source>
        <dbReference type="ARBA" id="ARBA00022723"/>
    </source>
</evidence>
<feature type="binding site" evidence="7">
    <location>
        <position position="496"/>
    </location>
    <ligand>
        <name>Mg(2+)</name>
        <dbReference type="ChEBI" id="CHEBI:18420"/>
    </ligand>
</feature>
<dbReference type="Pfam" id="PF04998">
    <property type="entry name" value="RNA_pol_Rpb1_5"/>
    <property type="match status" value="1"/>
</dbReference>
<evidence type="ECO:0000259" key="9">
    <source>
        <dbReference type="SMART" id="SM00663"/>
    </source>
</evidence>
<name>A0A2M7CQ91_9BACT</name>
<dbReference type="HAMAP" id="MF_01322">
    <property type="entry name" value="RNApol_bact_RpoC"/>
    <property type="match status" value="1"/>
</dbReference>
<proteinExistence type="inferred from homology"/>
<dbReference type="Pfam" id="PF04983">
    <property type="entry name" value="RNA_pol_Rpb1_3"/>
    <property type="match status" value="1"/>
</dbReference>
<keyword evidence="7" id="KW-0862">Zinc</keyword>
<keyword evidence="4 7" id="KW-0479">Metal-binding</keyword>
<protein>
    <recommendedName>
        <fullName evidence="7">DNA-directed RNA polymerase subunit beta'</fullName>
        <shortName evidence="7">RNAP subunit beta'</shortName>
        <ecNumber evidence="7">2.7.7.6</ecNumber>
    </recommendedName>
    <alternativeName>
        <fullName evidence="7">RNA polymerase subunit beta'</fullName>
    </alternativeName>
    <alternativeName>
        <fullName evidence="7">Transcriptase subunit beta'</fullName>
    </alternativeName>
</protein>
<dbReference type="GO" id="GO:0003899">
    <property type="term" value="F:DNA-directed RNA polymerase activity"/>
    <property type="evidence" value="ECO:0007669"/>
    <property type="project" value="UniProtKB-UniRule"/>
</dbReference>
<feature type="binding site" evidence="7">
    <location>
        <position position="60"/>
    </location>
    <ligand>
        <name>Zn(2+)</name>
        <dbReference type="ChEBI" id="CHEBI:29105"/>
        <label>1</label>
    </ligand>
</feature>
<feature type="binding site" evidence="7">
    <location>
        <position position="492"/>
    </location>
    <ligand>
        <name>Mg(2+)</name>
        <dbReference type="ChEBI" id="CHEBI:18420"/>
    </ligand>
</feature>
<dbReference type="InterPro" id="IPR007083">
    <property type="entry name" value="RNA_pol_Rpb1_4"/>
</dbReference>
<dbReference type="PANTHER" id="PTHR19376:SF54">
    <property type="entry name" value="DNA-DIRECTED RNA POLYMERASE SUBUNIT BETA"/>
    <property type="match status" value="1"/>
</dbReference>
<evidence type="ECO:0000256" key="3">
    <source>
        <dbReference type="ARBA" id="ARBA00022695"/>
    </source>
</evidence>
<comment type="cofactor">
    <cofactor evidence="7">
        <name>Mg(2+)</name>
        <dbReference type="ChEBI" id="CHEBI:18420"/>
    </cofactor>
    <text evidence="7">Binds 1 Mg(2+) ion per subunit.</text>
</comment>
<evidence type="ECO:0000256" key="2">
    <source>
        <dbReference type="ARBA" id="ARBA00022679"/>
    </source>
</evidence>
<dbReference type="CDD" id="cd01609">
    <property type="entry name" value="RNAP_beta'_N"/>
    <property type="match status" value="1"/>
</dbReference>
<feature type="binding site" evidence="7">
    <location>
        <position position="899"/>
    </location>
    <ligand>
        <name>Zn(2+)</name>
        <dbReference type="ChEBI" id="CHEBI:29105"/>
        <label>2</label>
    </ligand>
</feature>
<dbReference type="SUPFAM" id="SSF64484">
    <property type="entry name" value="beta and beta-prime subunits of DNA dependent RNA-polymerase"/>
    <property type="match status" value="1"/>
</dbReference>
<comment type="similarity">
    <text evidence="7 8">Belongs to the RNA polymerase beta' chain family.</text>
</comment>
<dbReference type="Gene3D" id="1.10.150.390">
    <property type="match status" value="1"/>
</dbReference>
<dbReference type="GO" id="GO:0003677">
    <property type="term" value="F:DNA binding"/>
    <property type="evidence" value="ECO:0007669"/>
    <property type="project" value="UniProtKB-UniRule"/>
</dbReference>
<dbReference type="InterPro" id="IPR007081">
    <property type="entry name" value="RNA_pol_Rpb1_5"/>
</dbReference>
<keyword evidence="1 7" id="KW-0240">DNA-directed RNA polymerase</keyword>
<dbReference type="GO" id="GO:0000428">
    <property type="term" value="C:DNA-directed RNA polymerase complex"/>
    <property type="evidence" value="ECO:0007669"/>
    <property type="project" value="UniProtKB-KW"/>
</dbReference>
<dbReference type="Gene3D" id="1.10.274.100">
    <property type="entry name" value="RNA polymerase Rpb1, domain 3"/>
    <property type="match status" value="2"/>
</dbReference>
<accession>A0A2M7CQ91</accession>
<dbReference type="Pfam" id="PF05000">
    <property type="entry name" value="RNA_pol_Rpb1_4"/>
    <property type="match status" value="1"/>
</dbReference>
<dbReference type="Proteomes" id="UP000230595">
    <property type="component" value="Unassembled WGS sequence"/>
</dbReference>
<feature type="binding site" evidence="7">
    <location>
        <position position="62"/>
    </location>
    <ligand>
        <name>Zn(2+)</name>
        <dbReference type="ChEBI" id="CHEBI:29105"/>
        <label>1</label>
    </ligand>
</feature>
<dbReference type="Gene3D" id="1.10.40.90">
    <property type="match status" value="1"/>
</dbReference>
<reference evidence="11" key="1">
    <citation type="submission" date="2017-09" db="EMBL/GenBank/DDBJ databases">
        <title>Depth-based differentiation of microbial function through sediment-hosted aquifers and enrichment of novel symbionts in the deep terrestrial subsurface.</title>
        <authorList>
            <person name="Probst A.J."/>
            <person name="Ladd B."/>
            <person name="Jarett J.K."/>
            <person name="Geller-Mcgrath D.E."/>
            <person name="Sieber C.M.K."/>
            <person name="Emerson J.B."/>
            <person name="Anantharaman K."/>
            <person name="Thomas B.C."/>
            <person name="Malmstrom R."/>
            <person name="Stieglmeier M."/>
            <person name="Klingl A."/>
            <person name="Woyke T."/>
            <person name="Ryan C.M."/>
            <person name="Banfield J.F."/>
        </authorList>
    </citation>
    <scope>NUCLEOTIDE SEQUENCE [LARGE SCALE GENOMIC DNA]</scope>
</reference>
<evidence type="ECO:0000313" key="11">
    <source>
        <dbReference type="Proteomes" id="UP000230595"/>
    </source>
</evidence>
<evidence type="ECO:0000256" key="6">
    <source>
        <dbReference type="ARBA" id="ARBA00048552"/>
    </source>
</evidence>
<feature type="binding site" evidence="7">
    <location>
        <position position="821"/>
    </location>
    <ligand>
        <name>Zn(2+)</name>
        <dbReference type="ChEBI" id="CHEBI:29105"/>
        <label>2</label>
    </ligand>
</feature>
<keyword evidence="3 7" id="KW-0548">Nucleotidyltransferase</keyword>
<dbReference type="InterPro" id="IPR007066">
    <property type="entry name" value="RNA_pol_Rpb1_3"/>
</dbReference>
<comment type="catalytic activity">
    <reaction evidence="6 7 8">
        <text>RNA(n) + a ribonucleoside 5'-triphosphate = RNA(n+1) + diphosphate</text>
        <dbReference type="Rhea" id="RHEA:21248"/>
        <dbReference type="Rhea" id="RHEA-COMP:14527"/>
        <dbReference type="Rhea" id="RHEA-COMP:17342"/>
        <dbReference type="ChEBI" id="CHEBI:33019"/>
        <dbReference type="ChEBI" id="CHEBI:61557"/>
        <dbReference type="ChEBI" id="CHEBI:140395"/>
        <dbReference type="EC" id="2.7.7.6"/>
    </reaction>
</comment>
<keyword evidence="7" id="KW-0460">Magnesium</keyword>
<dbReference type="InterPro" id="IPR045867">
    <property type="entry name" value="DNA-dir_RpoC_beta_prime"/>
</dbReference>
<keyword evidence="5 7" id="KW-0804">Transcription</keyword>
<feature type="domain" description="RNA polymerase N-terminal" evidence="9">
    <location>
        <begin position="265"/>
        <end position="546"/>
    </location>
</feature>
<dbReference type="CDD" id="cd02655">
    <property type="entry name" value="RNAP_beta'_C"/>
    <property type="match status" value="1"/>
</dbReference>
<feature type="binding site" evidence="7">
    <location>
        <position position="902"/>
    </location>
    <ligand>
        <name>Zn(2+)</name>
        <dbReference type="ChEBI" id="CHEBI:29105"/>
        <label>2</label>
    </ligand>
</feature>
<dbReference type="InterPro" id="IPR006592">
    <property type="entry name" value="RNA_pol_N"/>
</dbReference>
<dbReference type="EC" id="2.7.7.6" evidence="7"/>
<dbReference type="AlphaFoldDB" id="A0A2M7CQ91"/>
<dbReference type="SMART" id="SM00663">
    <property type="entry name" value="RPOLA_N"/>
    <property type="match status" value="1"/>
</dbReference>
<dbReference type="InterPro" id="IPR044893">
    <property type="entry name" value="RNA_pol_Rpb1_clamp_domain"/>
</dbReference>
<feature type="binding site" evidence="7">
    <location>
        <position position="75"/>
    </location>
    <ligand>
        <name>Zn(2+)</name>
        <dbReference type="ChEBI" id="CHEBI:29105"/>
        <label>1</label>
    </ligand>
</feature>
<dbReference type="Gene3D" id="4.10.860.120">
    <property type="entry name" value="RNA polymerase II, clamp domain"/>
    <property type="match status" value="1"/>
</dbReference>
<keyword evidence="2 7" id="KW-0808">Transferase</keyword>